<protein>
    <submittedName>
        <fullName evidence="1">Uncharacterized protein</fullName>
    </submittedName>
</protein>
<dbReference type="EMBL" id="GBXM01055778">
    <property type="protein sequence ID" value="JAH52799.1"/>
    <property type="molecule type" value="Transcribed_RNA"/>
</dbReference>
<dbReference type="EMBL" id="GBXM01082713">
    <property type="protein sequence ID" value="JAH25864.1"/>
    <property type="molecule type" value="Transcribed_RNA"/>
</dbReference>
<organism evidence="1">
    <name type="scientific">Anguilla anguilla</name>
    <name type="common">European freshwater eel</name>
    <name type="synonym">Muraena anguilla</name>
    <dbReference type="NCBI Taxonomy" id="7936"/>
    <lineage>
        <taxon>Eukaryota</taxon>
        <taxon>Metazoa</taxon>
        <taxon>Chordata</taxon>
        <taxon>Craniata</taxon>
        <taxon>Vertebrata</taxon>
        <taxon>Euteleostomi</taxon>
        <taxon>Actinopterygii</taxon>
        <taxon>Neopterygii</taxon>
        <taxon>Teleostei</taxon>
        <taxon>Anguilliformes</taxon>
        <taxon>Anguillidae</taxon>
        <taxon>Anguilla</taxon>
    </lineage>
</organism>
<evidence type="ECO:0000313" key="1">
    <source>
        <dbReference type="EMBL" id="JAH25864.1"/>
    </source>
</evidence>
<accession>A0A0E9R9V2</accession>
<proteinExistence type="predicted"/>
<reference evidence="1" key="2">
    <citation type="journal article" date="2015" name="Fish Shellfish Immunol.">
        <title>Early steps in the European eel (Anguilla anguilla)-Vibrio vulnificus interaction in the gills: Role of the RtxA13 toxin.</title>
        <authorList>
            <person name="Callol A."/>
            <person name="Pajuelo D."/>
            <person name="Ebbesson L."/>
            <person name="Teles M."/>
            <person name="MacKenzie S."/>
            <person name="Amaro C."/>
        </authorList>
    </citation>
    <scope>NUCLEOTIDE SEQUENCE</scope>
</reference>
<dbReference type="AlphaFoldDB" id="A0A0E9R9V2"/>
<reference evidence="1" key="1">
    <citation type="submission" date="2014-11" db="EMBL/GenBank/DDBJ databases">
        <authorList>
            <person name="Amaro Gonzalez C."/>
        </authorList>
    </citation>
    <scope>NUCLEOTIDE SEQUENCE</scope>
</reference>
<name>A0A0E9R9V2_ANGAN</name>
<sequence length="40" mass="4541">MHFAIYKHFQVNKRIKSACYRAFIGAGSLRNGIRGGFVII</sequence>